<keyword evidence="3" id="KW-1003">Cell membrane</keyword>
<comment type="caution">
    <text evidence="10">The sequence shown here is derived from an EMBL/GenBank/DDBJ whole genome shotgun (WGS) entry which is preliminary data.</text>
</comment>
<dbReference type="Pfam" id="PF00528">
    <property type="entry name" value="BPD_transp_1"/>
    <property type="match status" value="1"/>
</dbReference>
<dbReference type="Gene3D" id="1.10.3720.10">
    <property type="entry name" value="MetI-like"/>
    <property type="match status" value="1"/>
</dbReference>
<dbReference type="Proteomes" id="UP000036503">
    <property type="component" value="Unassembled WGS sequence"/>
</dbReference>
<comment type="subcellular location">
    <subcellularLocation>
        <location evidence="1 8">Cell membrane</location>
        <topology evidence="1 8">Multi-pass membrane protein</topology>
    </subcellularLocation>
</comment>
<gene>
    <name evidence="10" type="ORF">AB840_05730</name>
</gene>
<evidence type="ECO:0000256" key="4">
    <source>
        <dbReference type="ARBA" id="ARBA00022692"/>
    </source>
</evidence>
<dbReference type="SUPFAM" id="SSF161098">
    <property type="entry name" value="MetI-like"/>
    <property type="match status" value="1"/>
</dbReference>
<evidence type="ECO:0000313" key="11">
    <source>
        <dbReference type="Proteomes" id="UP000036503"/>
    </source>
</evidence>
<dbReference type="RefSeq" id="WP_048513872.1">
    <property type="nucleotide sequence ID" value="NZ_FUXD01000015.1"/>
</dbReference>
<protein>
    <recommendedName>
        <fullName evidence="9">ABC transmembrane type-1 domain-containing protein</fullName>
    </recommendedName>
</protein>
<keyword evidence="2 8" id="KW-0813">Transport</keyword>
<evidence type="ECO:0000256" key="1">
    <source>
        <dbReference type="ARBA" id="ARBA00004651"/>
    </source>
</evidence>
<dbReference type="EMBL" id="LEKT01000013">
    <property type="protein sequence ID" value="KMO86916.1"/>
    <property type="molecule type" value="Genomic_DNA"/>
</dbReference>
<dbReference type="AlphaFoldDB" id="A0A0J6ZPS8"/>
<reference evidence="10 11" key="1">
    <citation type="submission" date="2015-06" db="EMBL/GenBank/DDBJ databases">
        <title>Draft genome sequence of beer spoilage bacterium Megasphaera cerevisiae type strain 20462.</title>
        <authorList>
            <person name="Kutumbaka K."/>
            <person name="Pasmowitz J."/>
            <person name="Mategko J."/>
            <person name="Reyes D."/>
            <person name="Friedrich A."/>
            <person name="Han S."/>
            <person name="Martens-Habbena W."/>
            <person name="Neal-McKinney J."/>
            <person name="Janagama H.K."/>
            <person name="Nadala C."/>
            <person name="Samadpour M."/>
        </authorList>
    </citation>
    <scope>NUCLEOTIDE SEQUENCE [LARGE SCALE GENOMIC DNA]</scope>
    <source>
        <strain evidence="10 11">DSM 20462</strain>
    </source>
</reference>
<evidence type="ECO:0000256" key="5">
    <source>
        <dbReference type="ARBA" id="ARBA00022970"/>
    </source>
</evidence>
<organism evidence="10 11">
    <name type="scientific">Megasphaera cerevisiae DSM 20462</name>
    <dbReference type="NCBI Taxonomy" id="1122219"/>
    <lineage>
        <taxon>Bacteria</taxon>
        <taxon>Bacillati</taxon>
        <taxon>Bacillota</taxon>
        <taxon>Negativicutes</taxon>
        <taxon>Veillonellales</taxon>
        <taxon>Veillonellaceae</taxon>
        <taxon>Megasphaera</taxon>
    </lineage>
</organism>
<dbReference type="GO" id="GO:0015184">
    <property type="term" value="F:L-cystine transmembrane transporter activity"/>
    <property type="evidence" value="ECO:0007669"/>
    <property type="project" value="TreeGrafter"/>
</dbReference>
<evidence type="ECO:0000259" key="9">
    <source>
        <dbReference type="PROSITE" id="PS50928"/>
    </source>
</evidence>
<evidence type="ECO:0000256" key="2">
    <source>
        <dbReference type="ARBA" id="ARBA00022448"/>
    </source>
</evidence>
<feature type="domain" description="ABC transmembrane type-1" evidence="9">
    <location>
        <begin position="20"/>
        <end position="211"/>
    </location>
</feature>
<evidence type="ECO:0000256" key="3">
    <source>
        <dbReference type="ARBA" id="ARBA00022475"/>
    </source>
</evidence>
<keyword evidence="11" id="KW-1185">Reference proteome</keyword>
<feature type="transmembrane region" description="Helical" evidence="8">
    <location>
        <begin position="192"/>
        <end position="214"/>
    </location>
</feature>
<dbReference type="InParanoid" id="A0A0J6ZPS8"/>
<dbReference type="InterPro" id="IPR000515">
    <property type="entry name" value="MetI-like"/>
</dbReference>
<dbReference type="FunCoup" id="A0A0J6ZPS8">
    <property type="interactions" value="54"/>
</dbReference>
<dbReference type="OrthoDB" id="9805999at2"/>
<dbReference type="CDD" id="cd06261">
    <property type="entry name" value="TM_PBP2"/>
    <property type="match status" value="1"/>
</dbReference>
<proteinExistence type="inferred from homology"/>
<accession>A0A0J6ZPS8</accession>
<dbReference type="NCBIfam" id="TIGR01726">
    <property type="entry name" value="HEQRo_perm_3TM"/>
    <property type="match status" value="1"/>
</dbReference>
<evidence type="ECO:0000256" key="8">
    <source>
        <dbReference type="RuleBase" id="RU363032"/>
    </source>
</evidence>
<sequence>MYEFNMKIFEGAFSPIASCMGVTLFLTFATFIIGFMMALAIAFLSMSKNKAVSAFLKIWLSFFRGTPLLVQLFFFVYGLFPNLPLTRSMTPIWHAIICLSLAYSAYMAETIRGAIQSVDKGQLEGCLSIGMTYFQGMRRIILPQAVHYMIPPLSNNFLEVFKGTSLASMVGITEMMLKAKMLSSRNLRFMEIYLAVLCIYWGLNIIFTIIQKYIENHLNQKYA</sequence>
<dbReference type="InterPro" id="IPR035906">
    <property type="entry name" value="MetI-like_sf"/>
</dbReference>
<comment type="similarity">
    <text evidence="8">Belongs to the binding-protein-dependent transport system permease family.</text>
</comment>
<dbReference type="PANTHER" id="PTHR30614">
    <property type="entry name" value="MEMBRANE COMPONENT OF AMINO ACID ABC TRANSPORTER"/>
    <property type="match status" value="1"/>
</dbReference>
<dbReference type="PROSITE" id="PS50928">
    <property type="entry name" value="ABC_TM1"/>
    <property type="match status" value="1"/>
</dbReference>
<evidence type="ECO:0000313" key="10">
    <source>
        <dbReference type="EMBL" id="KMO86916.1"/>
    </source>
</evidence>
<feature type="transmembrane region" description="Helical" evidence="8">
    <location>
        <begin position="58"/>
        <end position="80"/>
    </location>
</feature>
<dbReference type="PATRIC" id="fig|1122219.3.peg.554"/>
<feature type="transmembrane region" description="Helical" evidence="8">
    <location>
        <begin position="20"/>
        <end position="46"/>
    </location>
</feature>
<dbReference type="GO" id="GO:0043190">
    <property type="term" value="C:ATP-binding cassette (ABC) transporter complex"/>
    <property type="evidence" value="ECO:0007669"/>
    <property type="project" value="InterPro"/>
</dbReference>
<dbReference type="PANTHER" id="PTHR30614:SF0">
    <property type="entry name" value="L-CYSTINE TRANSPORT SYSTEM PERMEASE PROTEIN TCYL"/>
    <property type="match status" value="1"/>
</dbReference>
<dbReference type="InterPro" id="IPR043429">
    <property type="entry name" value="ArtM/GltK/GlnP/TcyL/YhdX-like"/>
</dbReference>
<keyword evidence="7 8" id="KW-0472">Membrane</keyword>
<keyword evidence="6 8" id="KW-1133">Transmembrane helix</keyword>
<evidence type="ECO:0000256" key="6">
    <source>
        <dbReference type="ARBA" id="ARBA00022989"/>
    </source>
</evidence>
<dbReference type="InterPro" id="IPR010065">
    <property type="entry name" value="AA_ABC_transptr_permease_3TM"/>
</dbReference>
<keyword evidence="4 8" id="KW-0812">Transmembrane</keyword>
<evidence type="ECO:0000256" key="7">
    <source>
        <dbReference type="ARBA" id="ARBA00023136"/>
    </source>
</evidence>
<name>A0A0J6ZPS8_9FIRM</name>
<keyword evidence="5" id="KW-0029">Amino-acid transport</keyword>